<dbReference type="AlphaFoldDB" id="A0A7J8S280"/>
<feature type="region of interest" description="Disordered" evidence="1">
    <location>
        <begin position="1"/>
        <end position="78"/>
    </location>
</feature>
<name>A0A7J8S280_GOSDV</name>
<feature type="compositionally biased region" description="Basic and acidic residues" evidence="1">
    <location>
        <begin position="24"/>
        <end position="38"/>
    </location>
</feature>
<evidence type="ECO:0000313" key="3">
    <source>
        <dbReference type="Proteomes" id="UP000593561"/>
    </source>
</evidence>
<sequence>MLKYDDTGSSKSSNFENTELFKNQSDEEKTSTDQDEYIKVSTYNSDEENTSSEDENIEILEPMDTDPTDPYRKRKIESDNQTDDYLRHLNRDFKIDNDKYKNFW</sequence>
<evidence type="ECO:0000256" key="1">
    <source>
        <dbReference type="SAM" id="MobiDB-lite"/>
    </source>
</evidence>
<comment type="caution">
    <text evidence="2">The sequence shown here is derived from an EMBL/GenBank/DDBJ whole genome shotgun (WGS) entry which is preliminary data.</text>
</comment>
<organism evidence="2 3">
    <name type="scientific">Gossypium davidsonii</name>
    <name type="common">Davidson's cotton</name>
    <name type="synonym">Gossypium klotzschianum subsp. davidsonii</name>
    <dbReference type="NCBI Taxonomy" id="34287"/>
    <lineage>
        <taxon>Eukaryota</taxon>
        <taxon>Viridiplantae</taxon>
        <taxon>Streptophyta</taxon>
        <taxon>Embryophyta</taxon>
        <taxon>Tracheophyta</taxon>
        <taxon>Spermatophyta</taxon>
        <taxon>Magnoliopsida</taxon>
        <taxon>eudicotyledons</taxon>
        <taxon>Gunneridae</taxon>
        <taxon>Pentapetalae</taxon>
        <taxon>rosids</taxon>
        <taxon>malvids</taxon>
        <taxon>Malvales</taxon>
        <taxon>Malvaceae</taxon>
        <taxon>Malvoideae</taxon>
        <taxon>Gossypium</taxon>
    </lineage>
</organism>
<gene>
    <name evidence="2" type="ORF">Godav_005962</name>
</gene>
<keyword evidence="3" id="KW-1185">Reference proteome</keyword>
<protein>
    <submittedName>
        <fullName evidence="2">Uncharacterized protein</fullName>
    </submittedName>
</protein>
<evidence type="ECO:0000313" key="2">
    <source>
        <dbReference type="EMBL" id="MBA0620201.1"/>
    </source>
</evidence>
<feature type="compositionally biased region" description="Polar residues" evidence="1">
    <location>
        <begin position="9"/>
        <end position="23"/>
    </location>
</feature>
<dbReference type="Proteomes" id="UP000593561">
    <property type="component" value="Unassembled WGS sequence"/>
</dbReference>
<reference evidence="2 3" key="1">
    <citation type="journal article" date="2019" name="Genome Biol. Evol.">
        <title>Insights into the evolution of the New World diploid cottons (Gossypium, subgenus Houzingenia) based on genome sequencing.</title>
        <authorList>
            <person name="Grover C.E."/>
            <person name="Arick M.A. 2nd"/>
            <person name="Thrash A."/>
            <person name="Conover J.L."/>
            <person name="Sanders W.S."/>
            <person name="Peterson D.G."/>
            <person name="Frelichowski J.E."/>
            <person name="Scheffler J.A."/>
            <person name="Scheffler B.E."/>
            <person name="Wendel J.F."/>
        </authorList>
    </citation>
    <scope>NUCLEOTIDE SEQUENCE [LARGE SCALE GENOMIC DNA]</scope>
    <source>
        <strain evidence="2">27</strain>
        <tissue evidence="2">Leaf</tissue>
    </source>
</reference>
<accession>A0A7J8S280</accession>
<feature type="compositionally biased region" description="Acidic residues" evidence="1">
    <location>
        <begin position="45"/>
        <end position="67"/>
    </location>
</feature>
<proteinExistence type="predicted"/>
<dbReference type="EMBL" id="JABFAC010000008">
    <property type="protein sequence ID" value="MBA0620201.1"/>
    <property type="molecule type" value="Genomic_DNA"/>
</dbReference>